<comment type="caution">
    <text evidence="2">The sequence shown here is derived from an EMBL/GenBank/DDBJ whole genome shotgun (WGS) entry which is preliminary data.</text>
</comment>
<accession>A0A9D4YZM8</accession>
<evidence type="ECO:0000256" key="1">
    <source>
        <dbReference type="SAM" id="Phobius"/>
    </source>
</evidence>
<dbReference type="Proteomes" id="UP001055712">
    <property type="component" value="Unassembled WGS sequence"/>
</dbReference>
<keyword evidence="1" id="KW-0472">Membrane</keyword>
<dbReference type="OrthoDB" id="413369at2759"/>
<reference evidence="2" key="1">
    <citation type="journal article" date="2019" name="Plant J.">
        <title>Chlorella vulgaris genome assembly and annotation reveals the molecular basis for metabolic acclimation to high light conditions.</title>
        <authorList>
            <person name="Cecchin M."/>
            <person name="Marcolungo L."/>
            <person name="Rossato M."/>
            <person name="Girolomoni L."/>
            <person name="Cosentino E."/>
            <person name="Cuine S."/>
            <person name="Li-Beisson Y."/>
            <person name="Delledonne M."/>
            <person name="Ballottari M."/>
        </authorList>
    </citation>
    <scope>NUCLEOTIDE SEQUENCE</scope>
    <source>
        <strain evidence="2">211/11P</strain>
    </source>
</reference>
<feature type="transmembrane region" description="Helical" evidence="1">
    <location>
        <begin position="898"/>
        <end position="917"/>
    </location>
</feature>
<feature type="transmembrane region" description="Helical" evidence="1">
    <location>
        <begin position="751"/>
        <end position="767"/>
    </location>
</feature>
<sequence length="963" mass="101348">MASSPDAETVATLDRAIQAGARRLSALGTRLAAFVRSGNATTALGVRSQVLAACELSLILFVFTTIEHEVPGAGQALLGCATLPLECGLVLMASAHASSSDAAALYEDTRLQELQAKLLVMCLEKARCGGPGGKRFVARLAAPQRLRAWLSAAVGRVLAQHGTSLGRGPSLTLQVCLVYVIYIQSACDTYEFHWEALQSDDALQRSLVQLLLPLLHAAAVAAQLPADRRPTELSWSLVTHTVHVLSATELTGALREQLALNSDGTVRSSAQRALHSTAQLFAAAPAKGTCPEGTSPSTLAFVWVGLIRLMGTICSVFSEAFLQQQGQGSAAVPDAQRQQMVQQVLLVLPQLSAGLRLVAELPALAAGHPHVVHSAAAAQMLVQCGNILEFIDPCLPAHVGPAAIGRRADAGNTVGGRAAGGGGIKSNRQLVDGGHEGLAYKVLSFLYQSAAAAYNFNLGSGGPGNAAGRTAAVEALWQLHTTLCRCFHSSAAGIWATADATEQLRMTMCMNLCLQSAACISSTVQEGFGDASGGAEGPSRHLLAMSVAQAEAVLAAAASQPASADGAVTAVLLGAVRHAPCALASSPPVRQALQLLAERLGVADEAKSDDAAFLRDAITALPRREPQPGDGLELAQAAATRSCAYRRCANLAGEGGPAARQGVDSLRMQAAADPEAALQQPLLPHLCDGTADKGRGGQQAQYHKQYLQLAAWLGVLFTGYAEQRVLCRLGFPNDGLVQIDFLEAFSDATSLLMYGSVLGWFVGITSPRRFHWLFSQQRWYVWATMLGTPPVYSAISNVGPLKHDLTRLADWGAPFMVLWSTAMCAILAVIVWHIVVVVRQRQWPDAVAYIASRVLLLAFLGGSAVALRLLGVNMHLHHLYLGWMLALWAELERPLSGVTLAIGTGIFLQGMAAYSAAPVFQHACFTSPSARSFACSFTSADGGPFSVQICPATGLMPQHSCST</sequence>
<name>A0A9D4YZM8_CHLVU</name>
<protein>
    <submittedName>
        <fullName evidence="2">Uncharacterized protein</fullName>
    </submittedName>
</protein>
<feature type="transmembrane region" description="Helical" evidence="1">
    <location>
        <begin position="779"/>
        <end position="795"/>
    </location>
</feature>
<dbReference type="AlphaFoldDB" id="A0A9D4YZM8"/>
<evidence type="ECO:0000313" key="2">
    <source>
        <dbReference type="EMBL" id="KAI3433850.1"/>
    </source>
</evidence>
<evidence type="ECO:0000313" key="3">
    <source>
        <dbReference type="Proteomes" id="UP001055712"/>
    </source>
</evidence>
<dbReference type="EMBL" id="SIDB01000004">
    <property type="protein sequence ID" value="KAI3433850.1"/>
    <property type="molecule type" value="Genomic_DNA"/>
</dbReference>
<reference evidence="2" key="2">
    <citation type="submission" date="2020-11" db="EMBL/GenBank/DDBJ databases">
        <authorList>
            <person name="Cecchin M."/>
            <person name="Marcolungo L."/>
            <person name="Rossato M."/>
            <person name="Girolomoni L."/>
            <person name="Cosentino E."/>
            <person name="Cuine S."/>
            <person name="Li-Beisson Y."/>
            <person name="Delledonne M."/>
            <person name="Ballottari M."/>
        </authorList>
    </citation>
    <scope>NUCLEOTIDE SEQUENCE</scope>
    <source>
        <strain evidence="2">211/11P</strain>
        <tissue evidence="2">Whole cell</tissue>
    </source>
</reference>
<feature type="transmembrane region" description="Helical" evidence="1">
    <location>
        <begin position="850"/>
        <end position="869"/>
    </location>
</feature>
<proteinExistence type="predicted"/>
<organism evidence="2 3">
    <name type="scientific">Chlorella vulgaris</name>
    <name type="common">Green alga</name>
    <dbReference type="NCBI Taxonomy" id="3077"/>
    <lineage>
        <taxon>Eukaryota</taxon>
        <taxon>Viridiplantae</taxon>
        <taxon>Chlorophyta</taxon>
        <taxon>core chlorophytes</taxon>
        <taxon>Trebouxiophyceae</taxon>
        <taxon>Chlorellales</taxon>
        <taxon>Chlorellaceae</taxon>
        <taxon>Chlorella clade</taxon>
        <taxon>Chlorella</taxon>
    </lineage>
</organism>
<gene>
    <name evidence="2" type="ORF">D9Q98_003653</name>
</gene>
<keyword evidence="1" id="KW-1133">Transmembrane helix</keyword>
<keyword evidence="1" id="KW-0812">Transmembrane</keyword>
<keyword evidence="3" id="KW-1185">Reference proteome</keyword>
<feature type="transmembrane region" description="Helical" evidence="1">
    <location>
        <begin position="815"/>
        <end position="838"/>
    </location>
</feature>